<protein>
    <recommendedName>
        <fullName evidence="1">Fibronectin type-III domain-containing protein</fullName>
    </recommendedName>
</protein>
<feature type="domain" description="Fibronectin type-III" evidence="1">
    <location>
        <begin position="778"/>
        <end position="869"/>
    </location>
</feature>
<sequence>SMSVYTVTSRSISVRWTKFSRAFSYKITVAPVNSQGPSKFSHFNEDTIIGTVISLIPNTLYNVKVEALDKIGFALAEMERQHFTAPEIPVIDQVYSKMSDSITVEWAEVPGAIEYYLMAENGFTVVSAPVLTGYSPSSDTIEVHWEPVYMAVSYTIAIIRSDGQDIRLKYNITSTNFTFSDLDPCTDYMISIHAWDASGLPGDESTYSQKTRGLPPEDVRIDLSSNSSGNVEAIISWNLPKCKTVKGRGMNYTAVMTSDGSSVQNCTSRTTSCTFSSLHCGMVYSVSVTTNNDAGPSLPSNEVLVESVPCAPGQISVQQVYPGVLTVSWSAVDLEDYYKTFVKRSDGLEDSCNTTATTCEFQSECGYTYYISVFAYNEAGQSPKGKGAHLNFYTKFRGNCDATPPYWLLLFFSSTEGAWKTSILAPCCPSEFQPEFVSSDTIEVTWSPARGAEIYETKADDGTGVVLCNDTTTVCTLSALKCDTQYSVAVYSYSELRGVNNTCQTKHVTTAPCSPEIINITHVDASTFTVSWKKNNKDANYTVTAAGDAGVWSCTSSRNSCNIGALPCGSVFSVSALATTFKQESLPSYSVPLETAPCCPMDLAVNQVTQSMTNVSWSAGTGAQTYVSTLESTKGQAQCHTLETHCLLGCITCGTNYTVTLQAISETGMTSECTYQGFSSSACCPSGVRVLKQDSRTLRVFWRASGGSVNYIADLYGSNLNYTCSPTPGTNYCDIIDVPCGEVYTTVVSPVADDGAKIDFCTRKKFSVTCSGNSLGLACPLIKIASPTSAKLFISWTAVPEVTHYLLDLRVVNNSLIAPVVNLAPVGVTSKLVQGLRPGTLYNVTVKAYSGIEVSTLSIVSCTTSTTSCEIEGLECGISYLVEVIAETPRCTSSISEVATFETVPCAPQNVIAEHNCQSNAVTLSWDASVGSALYIAIALGSDKNVIECSTPDTSCYFTAFQCGMQYRLTVVASNGECNSTTSGSQTIRTAPCDPGSLYAEAHCFNDTLIISWDKAIGALYYIASALGSRGNVFNCTSFSTTCAISGTQCGESLAVSVAAYDNKCKSVKDNGFVVETVDCDTNDVILTWDRSLGAIKYLGVTEEPDGTWHFCETYALGCQLPTFPCGRSYSFTVTALNSRCNSSKSDVIEFHTIPCPTSNPEGQIDCRTNTMLIVWQRSPGNGMRTAEITGQDGHELSCNTTENNCTISNLTCGELYSVSLTAKNGKCETSKAHGTKVKSGNSTETNCSVSNLECSQTYTIEVVALYGICESPRSTEISTEPAPCTPQFVQAIVYCSTGIVLVTWDSSFGAEYYITTAVVSWDPSDGAEYYIVIAEDAEAPTVSCNTTDTTCELTGLQCAKEYKVSLKAASKTCITSSSSYVLRKTGPCAPPDIEVILDCDTDSALLLWNKKYAIQFSAPCAPQIVDILLDCNNSTTVVWDQSDGALQYTAIADGFYGHTTSCSSTGSSCQLTDLECGELYSIIVKASNLQCNQSYSLLAEHVSKNNVTAYVECETNYAVVSWEHSRGAVSYIASASGIDGEPVSCNSTNYTCVIPHLFCGQTYQITVVALDENCTSVESSSYEIETAPCSTSIVDVLLDCDTNIASISWEESKGATSYTVHLVSNDGNNTKLSCNTLDTFCAFNKLTCGKKYSVVVLAFNQGCESLPSSLSHLQTVPCVPNDVQKDLDCATNSLSVSWDPGNGVESYLVRATGTRHSASCNTTETACEIRDVKCGHNYQITVSASFDKCTSTESLPISVKTVPCMLQTVHPFVYCEKNSVSIWWDQSEGAEFYNVSAVGSTGHEASCTSSENECEVEGLHCGEAYTLTVCAHDSNCKNPNCTVQEIKTAPCTPENITSSLDCNTNFLLVTWSPSKGTSKYVALAENSTGNIHACNSTGTMCELKDLLCGQEYSVFVTTIDDRCFGGQSPVHKAKTAPCVPYGVEAILGCNNKSMSVRWEPSDGAETYIARATAGSGETLECTTSDVNCELENLQCGETYSVTVTALSAICRHSTSQAIEIKTAPCTAQFVIAFVDCETNVVLISWDASKGAKEYFASVLENNIEVASCTTADTNCDITNLECGTQYTIVVFAQDNKCRSFASSEYTIETVPCIPVNIVIQVNCDINALVSWDQSNGAESYSVIAEANNGDTATCQSTNANCQLSYLQCGTTYTVEVTALGKQCNSPPSIPATFKTVPCEPQNITTDLDCETGYTTVSWDHSDGALSYMATAESENGDSVYCNTTDKNCVITNLQCGHNYSVYVTSFDEMCSSVDSSNITFQTKPCIPYCTDVNVQCDTNIASVSWEKSNGAQSYIAEAVGSDGEMLWCQTNSTFCDVTSLQCGETYNVTVTAVGEKSNSSSDCAITVQSGNAPFLAVFCFCEVYFFLTSILFFSIAPCVPEKVNVDLACESNVASISWNVSNGANSYTVIAEGWDGHTHTCNATNTACQITDLHCGQEYTITVTAENNECSTLQTSIVKIQTAPCLTENVETVLPCETNILTVSWDQSSGASSYITSAIGDNGATETCNTTDTSCVIPFLNCGEKYIVSVTAKNNQCSISSHRTTEVYTAPCAQEEITAQLPCSSNTALVSWEQSKGASHYIGKATGQDGHNHFCNSTGLTCNMEDLHCGEVYTITVTAYDFRCGTPSVGRSLIKTAIAESNSTGHCEACTSNTNFCRISDLNCGQDYLIHVVAANDECNSSKSASSSTKTAPCPPQNTEAMVNCFNNSVIVSWDSSEGALNYTATADGYGDNHHWCSTLANATCEIDDLHCGQTYEVTVTALDAQCNSPESSPFVTEADLSASRSPLSRDTLSVASLLLLLAPCIPENADAYLMCYDNTISASWNQAPGAESYIATAVGSDGRVTFCSTEDTTCLFNELNCGLTYNVSVFAVGQQCNSSRTFTEEIQSGGYSSSCNAMETTCTIADLLCGHSYNITVTTTDHMCNSSESSSYTIKTVPCAPEGVCVVMDCTNSSLNVSWDHTYGAHHYIASALSSSGAVHSCKTATTNCEIPGLPCGGVLYSFSVVASNGVCNSSFAVPVIKGAVPCAPDPPHISFRPMSFGAQDVKITWQERHCVTQYQVTVKGEIEDDSNSQFVLTSYWTTWDVFYIPIPCNSAYNITVTAKNSAGLSDMSLPTEGITAPCAPKNLVIQVNGATVFAKWDPSVFATEYVLYAVLNDQQTEICRTTQNSCIEEFVASDFFELIALNSAGRSE</sequence>
<dbReference type="Ensembl" id="ENSLACT00000016704.1">
    <property type="protein sequence ID" value="ENSLACP00000016590.1"/>
    <property type="gene ID" value="ENSLACG00000014622.1"/>
</dbReference>
<evidence type="ECO:0000313" key="3">
    <source>
        <dbReference type="Proteomes" id="UP000008672"/>
    </source>
</evidence>
<dbReference type="PROSITE" id="PS50853">
    <property type="entry name" value="FN3"/>
    <property type="match status" value="17"/>
</dbReference>
<feature type="domain" description="Fibronectin type-III" evidence="1">
    <location>
        <begin position="2400"/>
        <end position="2486"/>
    </location>
</feature>
<dbReference type="EMBL" id="AFYH01087502">
    <property type="status" value="NOT_ANNOTATED_CDS"/>
    <property type="molecule type" value="Genomic_DNA"/>
</dbReference>
<dbReference type="EMBL" id="AFYH01087495">
    <property type="status" value="NOT_ANNOTATED_CDS"/>
    <property type="molecule type" value="Genomic_DNA"/>
</dbReference>
<feature type="domain" description="Fibronectin type-III" evidence="1">
    <location>
        <begin position="215"/>
        <end position="310"/>
    </location>
</feature>
<feature type="domain" description="Fibronectin type-III" evidence="1">
    <location>
        <begin position="428"/>
        <end position="513"/>
    </location>
</feature>
<reference evidence="2" key="2">
    <citation type="submission" date="2025-08" db="UniProtKB">
        <authorList>
            <consortium name="Ensembl"/>
        </authorList>
    </citation>
    <scope>IDENTIFICATION</scope>
</reference>
<dbReference type="eggNOG" id="ENOG502QTU0">
    <property type="taxonomic scope" value="Eukaryota"/>
</dbReference>
<dbReference type="EMBL" id="AFYH01087494">
    <property type="status" value="NOT_ANNOTATED_CDS"/>
    <property type="molecule type" value="Genomic_DNA"/>
</dbReference>
<dbReference type="SUPFAM" id="SSF49265">
    <property type="entry name" value="Fibronectin type III"/>
    <property type="match status" value="21"/>
</dbReference>
<dbReference type="SMART" id="SM00060">
    <property type="entry name" value="FN3"/>
    <property type="match status" value="30"/>
</dbReference>
<accession>H3B3W9</accession>
<dbReference type="HOGENOM" id="CLU_225423_0_0_1"/>
<dbReference type="EMBL" id="AFYH01087501">
    <property type="status" value="NOT_ANNOTATED_CDS"/>
    <property type="molecule type" value="Genomic_DNA"/>
</dbReference>
<dbReference type="EMBL" id="AFYH01087500">
    <property type="status" value="NOT_ANNOTATED_CDS"/>
    <property type="molecule type" value="Genomic_DNA"/>
</dbReference>
<feature type="domain" description="Fibronectin type-III" evidence="1">
    <location>
        <begin position="514"/>
        <end position="598"/>
    </location>
</feature>
<dbReference type="EMBL" id="AFYH01087497">
    <property type="status" value="NOT_ANNOTATED_CDS"/>
    <property type="molecule type" value="Genomic_DNA"/>
</dbReference>
<dbReference type="Gene3D" id="2.60.40.10">
    <property type="entry name" value="Immunoglobulins"/>
    <property type="match status" value="21"/>
</dbReference>
<dbReference type="EMBL" id="AFYH01087503">
    <property type="status" value="NOT_ANNOTATED_CDS"/>
    <property type="molecule type" value="Genomic_DNA"/>
</dbReference>
<dbReference type="PANTHER" id="PTHR47135">
    <property type="entry name" value="FIBRONECTIN TYPE III DOMAIN-CONTAINING PROTEIN 7"/>
    <property type="match status" value="1"/>
</dbReference>
<proteinExistence type="predicted"/>
<dbReference type="EMBL" id="AFYH01087498">
    <property type="status" value="NOT_ANNOTATED_CDS"/>
    <property type="molecule type" value="Genomic_DNA"/>
</dbReference>
<feature type="domain" description="Fibronectin type-III" evidence="1">
    <location>
        <begin position="1588"/>
        <end position="1679"/>
    </location>
</feature>
<name>H3B3W9_LATCH</name>
<dbReference type="OMA" id="IKANSIC"/>
<dbReference type="Pfam" id="PF00041">
    <property type="entry name" value="fn3"/>
    <property type="match status" value="1"/>
</dbReference>
<feature type="domain" description="Fibronectin type-III" evidence="1">
    <location>
        <begin position="311"/>
        <end position="397"/>
    </location>
</feature>
<dbReference type="InterPro" id="IPR013783">
    <property type="entry name" value="Ig-like_fold"/>
</dbReference>
<feature type="domain" description="Fibronectin type-III" evidence="1">
    <location>
        <begin position="2200"/>
        <end position="2286"/>
    </location>
</feature>
<dbReference type="PANTHER" id="PTHR47135:SF3">
    <property type="entry name" value="FIBRONECTIN TYPE-III DOMAIN-CONTAINING PROTEIN"/>
    <property type="match status" value="1"/>
</dbReference>
<evidence type="ECO:0000313" key="2">
    <source>
        <dbReference type="Ensembl" id="ENSLACP00000016590.1"/>
    </source>
</evidence>
<feature type="domain" description="Fibronectin type-III" evidence="1">
    <location>
        <begin position="907"/>
        <end position="993"/>
    </location>
</feature>
<keyword evidence="3" id="KW-1185">Reference proteome</keyword>
<organism evidence="2 3">
    <name type="scientific">Latimeria chalumnae</name>
    <name type="common">Coelacanth</name>
    <dbReference type="NCBI Taxonomy" id="7897"/>
    <lineage>
        <taxon>Eukaryota</taxon>
        <taxon>Metazoa</taxon>
        <taxon>Chordata</taxon>
        <taxon>Craniata</taxon>
        <taxon>Vertebrata</taxon>
        <taxon>Euteleostomi</taxon>
        <taxon>Coelacanthiformes</taxon>
        <taxon>Coelacanthidae</taxon>
        <taxon>Latimeria</taxon>
    </lineage>
</organism>
<feature type="domain" description="Fibronectin type-III" evidence="1">
    <location>
        <begin position="1680"/>
        <end position="1765"/>
    </location>
</feature>
<feature type="domain" description="Fibronectin type-III" evidence="1">
    <location>
        <begin position="2114"/>
        <end position="2199"/>
    </location>
</feature>
<dbReference type="EMBL" id="AFYH01087496">
    <property type="status" value="NOT_ANNOTATED_CDS"/>
    <property type="molecule type" value="Genomic_DNA"/>
</dbReference>
<dbReference type="Proteomes" id="UP000008672">
    <property type="component" value="Unassembled WGS sequence"/>
</dbReference>
<dbReference type="InParanoid" id="H3B3W9"/>
<feature type="domain" description="Fibronectin type-III" evidence="1">
    <location>
        <begin position="2716"/>
        <end position="2803"/>
    </location>
</feature>
<feature type="domain" description="Fibronectin type-III" evidence="1">
    <location>
        <begin position="1940"/>
        <end position="2026"/>
    </location>
</feature>
<dbReference type="EMBL" id="AFYH01087499">
    <property type="status" value="NOT_ANNOTATED_CDS"/>
    <property type="molecule type" value="Genomic_DNA"/>
</dbReference>
<feature type="domain" description="Fibronectin type-III" evidence="1">
    <location>
        <begin position="1286"/>
        <end position="1393"/>
    </location>
</feature>
<dbReference type="STRING" id="7897.ENSLACP00000016590"/>
<reference evidence="3" key="1">
    <citation type="submission" date="2011-08" db="EMBL/GenBank/DDBJ databases">
        <title>The draft genome of Latimeria chalumnae.</title>
        <authorList>
            <person name="Di Palma F."/>
            <person name="Alfoldi J."/>
            <person name="Johnson J."/>
            <person name="Berlin A."/>
            <person name="Gnerre S."/>
            <person name="Jaffe D."/>
            <person name="MacCallum I."/>
            <person name="Young S."/>
            <person name="Walker B.J."/>
            <person name="Lander E."/>
            <person name="Lindblad-Toh K."/>
        </authorList>
    </citation>
    <scope>NUCLEOTIDE SEQUENCE [LARGE SCALE GENOMIC DNA]</scope>
    <source>
        <strain evidence="3">Wild caught</strain>
    </source>
</reference>
<feature type="domain" description="Fibronectin type-III" evidence="1">
    <location>
        <begin position="1"/>
        <end position="88"/>
    </location>
</feature>
<feature type="domain" description="Fibronectin type-III" evidence="1">
    <location>
        <begin position="3050"/>
        <end position="3145"/>
    </location>
</feature>
<dbReference type="CDD" id="cd00063">
    <property type="entry name" value="FN3"/>
    <property type="match status" value="7"/>
</dbReference>
<dbReference type="InterPro" id="IPR003961">
    <property type="entry name" value="FN3_dom"/>
</dbReference>
<dbReference type="InterPro" id="IPR036116">
    <property type="entry name" value="FN3_sf"/>
</dbReference>
<reference evidence="2" key="3">
    <citation type="submission" date="2025-09" db="UniProtKB">
        <authorList>
            <consortium name="Ensembl"/>
        </authorList>
    </citation>
    <scope>IDENTIFICATION</scope>
</reference>
<dbReference type="GeneTree" id="ENSGT00390000004674"/>
<feature type="domain" description="Fibronectin type-III" evidence="1">
    <location>
        <begin position="125"/>
        <end position="214"/>
    </location>
</feature>
<evidence type="ECO:0000259" key="1">
    <source>
        <dbReference type="PROSITE" id="PS50853"/>
    </source>
</evidence>